<gene>
    <name evidence="1" type="ORF">E5990_03695</name>
</gene>
<sequence length="171" mass="19101">MKYFIVENNQPAGPFEIEELVRKGIKADDLVWCEGMEQWTSASNISEIMAALNRCPGIPPVMPLNMNQPPVYKTEQEPAAPEQVVSTMPAMPNTWLVASIIVTLFCCAPFGIAAIVYAARVETLWQTGRYEDAEKTSGKAKKWTLIAFLSGFAFYALYLVSMFTVFSNLKF</sequence>
<dbReference type="Proteomes" id="UP000305401">
    <property type="component" value="Unassembled WGS sequence"/>
</dbReference>
<protein>
    <submittedName>
        <fullName evidence="1">DUF4339 domain-containing protein</fullName>
    </submittedName>
</protein>
<comment type="caution">
    <text evidence="1">The sequence shown here is derived from an EMBL/GenBank/DDBJ whole genome shotgun (WGS) entry which is preliminary data.</text>
</comment>
<evidence type="ECO:0000313" key="1">
    <source>
        <dbReference type="EMBL" id="THG54193.1"/>
    </source>
</evidence>
<proteinExistence type="predicted"/>
<accession>A0AC61S6H0</accession>
<name>A0AC61S6H0_9BACT</name>
<keyword evidence="2" id="KW-1185">Reference proteome</keyword>
<evidence type="ECO:0000313" key="2">
    <source>
        <dbReference type="Proteomes" id="UP000305401"/>
    </source>
</evidence>
<reference evidence="1" key="1">
    <citation type="submission" date="2019-04" db="EMBL/GenBank/DDBJ databases">
        <title>Microbes associate with the intestines of laboratory mice.</title>
        <authorList>
            <person name="Navarre W."/>
            <person name="Wong E."/>
            <person name="Huang K.C."/>
            <person name="Tropini C."/>
            <person name="Ng K."/>
            <person name="Yu B."/>
        </authorList>
    </citation>
    <scope>NUCLEOTIDE SEQUENCE</scope>
    <source>
        <strain evidence="1">NM86_A22</strain>
    </source>
</reference>
<dbReference type="EMBL" id="SSTG01000027">
    <property type="protein sequence ID" value="THG54193.1"/>
    <property type="molecule type" value="Genomic_DNA"/>
</dbReference>
<organism evidence="1 2">
    <name type="scientific">Muribaculum caecicola</name>
    <dbReference type="NCBI Taxonomy" id="3038144"/>
    <lineage>
        <taxon>Bacteria</taxon>
        <taxon>Pseudomonadati</taxon>
        <taxon>Bacteroidota</taxon>
        <taxon>Bacteroidia</taxon>
        <taxon>Bacteroidales</taxon>
        <taxon>Muribaculaceae</taxon>
        <taxon>Muribaculum</taxon>
    </lineage>
</organism>